<evidence type="ECO:0000313" key="2">
    <source>
        <dbReference type="EMBL" id="MBB5350091.1"/>
    </source>
</evidence>
<protein>
    <submittedName>
        <fullName evidence="2">Uncharacterized protein (DUF58 family)</fullName>
    </submittedName>
</protein>
<dbReference type="PANTHER" id="PTHR33608:SF6">
    <property type="entry name" value="BLL2464 PROTEIN"/>
    <property type="match status" value="1"/>
</dbReference>
<name>A0A840VB22_9BACT</name>
<keyword evidence="3" id="KW-1185">Reference proteome</keyword>
<feature type="domain" description="DUF58" evidence="1">
    <location>
        <begin position="50"/>
        <end position="251"/>
    </location>
</feature>
<sequence length="294" mass="32527">MNQDQLVACHHRALAAAGRLRLPFRSRVWRGAAGEFGGAGAGSSLDFQDHRTYVPGDDPRHINWQAYARTGSYTMKLYREEVRPTVDVIMDTSESMFFDPGKATRSAELLYLATESSRAAGAAVAVHLIRGSAMRTLPLGEVFSHRWLETARALASSEAGSIPDLSRTPLRPNALRVWISDLLYEADPEPLLRVLAARHGIPLLFAPFARCESDPDWNGNLEMIDAENGNRHAHRIDPPVLKRYKEAYVRHFAVWKSTSLRHRAIFARVSAEPDLATALYAEAVPSGALESSLG</sequence>
<dbReference type="Pfam" id="PF01882">
    <property type="entry name" value="DUF58"/>
    <property type="match status" value="1"/>
</dbReference>
<evidence type="ECO:0000313" key="3">
    <source>
        <dbReference type="Proteomes" id="UP000557717"/>
    </source>
</evidence>
<comment type="caution">
    <text evidence="2">The sequence shown here is derived from an EMBL/GenBank/DDBJ whole genome shotgun (WGS) entry which is preliminary data.</text>
</comment>
<dbReference type="PANTHER" id="PTHR33608">
    <property type="entry name" value="BLL2464 PROTEIN"/>
    <property type="match status" value="1"/>
</dbReference>
<dbReference type="AlphaFoldDB" id="A0A840VB22"/>
<dbReference type="InterPro" id="IPR002881">
    <property type="entry name" value="DUF58"/>
</dbReference>
<gene>
    <name evidence="2" type="ORF">HNR46_000312</name>
</gene>
<dbReference type="EMBL" id="JACHFD010000001">
    <property type="protein sequence ID" value="MBB5350091.1"/>
    <property type="molecule type" value="Genomic_DNA"/>
</dbReference>
<evidence type="ECO:0000259" key="1">
    <source>
        <dbReference type="Pfam" id="PF01882"/>
    </source>
</evidence>
<organism evidence="2 3">
    <name type="scientific">Haloferula luteola</name>
    <dbReference type="NCBI Taxonomy" id="595692"/>
    <lineage>
        <taxon>Bacteria</taxon>
        <taxon>Pseudomonadati</taxon>
        <taxon>Verrucomicrobiota</taxon>
        <taxon>Verrucomicrobiia</taxon>
        <taxon>Verrucomicrobiales</taxon>
        <taxon>Verrucomicrobiaceae</taxon>
        <taxon>Haloferula</taxon>
    </lineage>
</organism>
<proteinExistence type="predicted"/>
<accession>A0A840VB22</accession>
<reference evidence="2 3" key="1">
    <citation type="submission" date="2020-08" db="EMBL/GenBank/DDBJ databases">
        <title>Genomic Encyclopedia of Type Strains, Phase IV (KMG-IV): sequencing the most valuable type-strain genomes for metagenomic binning, comparative biology and taxonomic classification.</title>
        <authorList>
            <person name="Goeker M."/>
        </authorList>
    </citation>
    <scope>NUCLEOTIDE SEQUENCE [LARGE SCALE GENOMIC DNA]</scope>
    <source>
        <strain evidence="2 3">YC6886</strain>
    </source>
</reference>
<dbReference type="RefSeq" id="WP_184015122.1">
    <property type="nucleotide sequence ID" value="NZ_JACHFD010000001.1"/>
</dbReference>
<dbReference type="Proteomes" id="UP000557717">
    <property type="component" value="Unassembled WGS sequence"/>
</dbReference>